<reference evidence="1" key="1">
    <citation type="submission" date="2020-12" db="EMBL/GenBank/DDBJ databases">
        <title>Bacterial taxonomy.</title>
        <authorList>
            <person name="Pan X."/>
        </authorList>
    </citation>
    <scope>NUCLEOTIDE SEQUENCE</scope>
    <source>
        <strain evidence="1">M0105</strain>
    </source>
</reference>
<accession>A0A8J7SEJ4</accession>
<dbReference type="RefSeq" id="WP_200612011.1">
    <property type="nucleotide sequence ID" value="NZ_JAEHHL010000010.1"/>
</dbReference>
<evidence type="ECO:0000313" key="2">
    <source>
        <dbReference type="Proteomes" id="UP000655420"/>
    </source>
</evidence>
<gene>
    <name evidence="1" type="ORF">H0I76_15975</name>
</gene>
<comment type="caution">
    <text evidence="1">The sequence shown here is derived from an EMBL/GenBank/DDBJ whole genome shotgun (WGS) entry which is preliminary data.</text>
</comment>
<evidence type="ECO:0000313" key="1">
    <source>
        <dbReference type="EMBL" id="MBK0400697.1"/>
    </source>
</evidence>
<dbReference type="AlphaFoldDB" id="A0A8J7SEJ4"/>
<organism evidence="1 2">
    <name type="scientific">Thermohalobaculum xanthum</name>
    <dbReference type="NCBI Taxonomy" id="2753746"/>
    <lineage>
        <taxon>Bacteria</taxon>
        <taxon>Pseudomonadati</taxon>
        <taxon>Pseudomonadota</taxon>
        <taxon>Alphaproteobacteria</taxon>
        <taxon>Rhodobacterales</taxon>
        <taxon>Paracoccaceae</taxon>
        <taxon>Thermohalobaculum</taxon>
    </lineage>
</organism>
<proteinExistence type="predicted"/>
<dbReference type="Proteomes" id="UP000655420">
    <property type="component" value="Unassembled WGS sequence"/>
</dbReference>
<sequence>MSRPTSNPTGPHEPVTFRNISSGEIEAAIREGRRLRAEAFGHWLRAGNAALRGYAAGVALRMRRRRVAG</sequence>
<keyword evidence="2" id="KW-1185">Reference proteome</keyword>
<protein>
    <submittedName>
        <fullName evidence="1">Uncharacterized protein</fullName>
    </submittedName>
</protein>
<dbReference type="EMBL" id="JAEHHL010000010">
    <property type="protein sequence ID" value="MBK0400697.1"/>
    <property type="molecule type" value="Genomic_DNA"/>
</dbReference>
<name>A0A8J7SEJ4_9RHOB</name>